<evidence type="ECO:0000256" key="1">
    <source>
        <dbReference type="ARBA" id="ARBA00004173"/>
    </source>
</evidence>
<dbReference type="Proteomes" id="UP001360560">
    <property type="component" value="Unassembled WGS sequence"/>
</dbReference>
<evidence type="ECO:0000313" key="3">
    <source>
        <dbReference type="Proteomes" id="UP001360560"/>
    </source>
</evidence>
<comment type="subcellular location">
    <subcellularLocation>
        <location evidence="1">Mitochondrion</location>
    </subcellularLocation>
</comment>
<dbReference type="InterPro" id="IPR002885">
    <property type="entry name" value="PPR_rpt"/>
</dbReference>
<reference evidence="2 3" key="1">
    <citation type="journal article" date="2023" name="Elife">
        <title>Identification of key yeast species and microbe-microbe interactions impacting larval growth of Drosophila in the wild.</title>
        <authorList>
            <person name="Mure A."/>
            <person name="Sugiura Y."/>
            <person name="Maeda R."/>
            <person name="Honda K."/>
            <person name="Sakurai N."/>
            <person name="Takahashi Y."/>
            <person name="Watada M."/>
            <person name="Katoh T."/>
            <person name="Gotoh A."/>
            <person name="Gotoh Y."/>
            <person name="Taniguchi I."/>
            <person name="Nakamura K."/>
            <person name="Hayashi T."/>
            <person name="Katayama T."/>
            <person name="Uemura T."/>
            <person name="Hattori Y."/>
        </authorList>
    </citation>
    <scope>NUCLEOTIDE SEQUENCE [LARGE SCALE GENOMIC DNA]</scope>
    <source>
        <strain evidence="2 3">SC-9</strain>
    </source>
</reference>
<comment type="caution">
    <text evidence="2">The sequence shown here is derived from an EMBL/GenBank/DDBJ whole genome shotgun (WGS) entry which is preliminary data.</text>
</comment>
<gene>
    <name evidence="2" type="ORF">DASC09_006590</name>
</gene>
<dbReference type="GeneID" id="90071313"/>
<dbReference type="Gene3D" id="1.25.40.10">
    <property type="entry name" value="Tetratricopeptide repeat domain"/>
    <property type="match status" value="1"/>
</dbReference>
<proteinExistence type="predicted"/>
<dbReference type="RefSeq" id="XP_064850334.1">
    <property type="nucleotide sequence ID" value="XM_064994262.1"/>
</dbReference>
<name>A0AAV5QF90_9ASCO</name>
<organism evidence="2 3">
    <name type="scientific">Saccharomycopsis crataegensis</name>
    <dbReference type="NCBI Taxonomy" id="43959"/>
    <lineage>
        <taxon>Eukaryota</taxon>
        <taxon>Fungi</taxon>
        <taxon>Dikarya</taxon>
        <taxon>Ascomycota</taxon>
        <taxon>Saccharomycotina</taxon>
        <taxon>Saccharomycetes</taxon>
        <taxon>Saccharomycopsidaceae</taxon>
        <taxon>Saccharomycopsis</taxon>
    </lineage>
</organism>
<dbReference type="InterPro" id="IPR011990">
    <property type="entry name" value="TPR-like_helical_dom_sf"/>
</dbReference>
<evidence type="ECO:0000313" key="2">
    <source>
        <dbReference type="EMBL" id="GMM33334.1"/>
    </source>
</evidence>
<dbReference type="Pfam" id="PF13041">
    <property type="entry name" value="PPR_2"/>
    <property type="match status" value="1"/>
</dbReference>
<dbReference type="EMBL" id="BTFZ01000001">
    <property type="protein sequence ID" value="GMM33334.1"/>
    <property type="molecule type" value="Genomic_DNA"/>
</dbReference>
<protein>
    <submittedName>
        <fullName evidence="2">Mrx1 protein</fullName>
    </submittedName>
</protein>
<dbReference type="AlphaFoldDB" id="A0AAV5QF90"/>
<keyword evidence="3" id="KW-1185">Reference proteome</keyword>
<sequence length="678" mass="78491">MAYLQKKCIVLMARQPSARLFSTSGVLNGTVKTKLHHAVKSYDDYGLTKKEYMIKEEKEKKKALKTRMKPLNPQKYNQIMESSGVSDPDSQLDSTIPVLRQSSHRMLYNFLGTSGNQIQDSYVVAEDVLKFLKTGADVKALLLCKLAKGNGVVGMNHILEYYTNRQHLSVAIKSMNYRKKWNIPCNEQTFTILFRGCADSKRPLSRTTSDKIYEIYQNLQKNYRERAKDNDKETIELSEYHINTVLKALNNCSSNNNAWDIFESLPSSGPHSASNITFSIMFEGTRNIGKQEEKNQKVNRMLDLIVNKYLESLDLGGNAIRFKIDTKLLSAMVGAVSRTDDIVVQLKALKVIQHFVSLGKYQFEEILPFEKLTVEEGSSLDRLLQNPKSSKLIPTRKLLTLILVLSRSMETVDWNTVFDRIISVNPLAMDRVLLSTWITYKKTELEPLTMANDLKDELLKLRRDLAKYLGEHDERTVEFLHDLFIGKDSFALTNVCEAYNEQALATKEIYSDALIPEEEEEKRAFLEKKYYSNRALFNSISELLENKLAFSGIDPSQDMKWFKKYLFTLYNVELNERESKLVMKKYLRFINTVDLDRDCIEGHQISPIKLDTLKLIFVYMSRVCQDLVDFIKADRESRRPRSVWRNIGRKTEGRIFFTHKKLLVDYVKLIGTMQRRRD</sequence>
<dbReference type="GO" id="GO:0005739">
    <property type="term" value="C:mitochondrion"/>
    <property type="evidence" value="ECO:0007669"/>
    <property type="project" value="UniProtKB-SubCell"/>
</dbReference>
<accession>A0AAV5QF90</accession>